<reference evidence="1 2" key="1">
    <citation type="submission" date="2021-10" db="EMBL/GenBank/DDBJ databases">
        <title>Alishewanella koreense sp. nov. isolated from seawater of southwestern coast in South Korea and the proposal for the reclassification of Rheinheimera perlucida and Rheinheimera tuosuensis as Arsukibacterium perlucida and Arsukibacterium tuosuensis.</title>
        <authorList>
            <person name="Kim K.H."/>
            <person name="Ruan W."/>
            <person name="Kim K.R."/>
            <person name="Baek J.H."/>
            <person name="Jeon C.O."/>
        </authorList>
    </citation>
    <scope>NUCLEOTIDE SEQUENCE [LARGE SCALE GENOMIC DNA]</scope>
    <source>
        <strain evidence="1 2">16-MA</strain>
    </source>
</reference>
<keyword evidence="2" id="KW-1185">Reference proteome</keyword>
<evidence type="ECO:0000313" key="1">
    <source>
        <dbReference type="EMBL" id="MCB5228068.1"/>
    </source>
</evidence>
<protein>
    <recommendedName>
        <fullName evidence="3">DNA-binding protein</fullName>
    </recommendedName>
</protein>
<accession>A0ABS8C6W0</accession>
<evidence type="ECO:0000313" key="2">
    <source>
        <dbReference type="Proteomes" id="UP000633814"/>
    </source>
</evidence>
<comment type="caution">
    <text evidence="1">The sequence shown here is derived from an EMBL/GenBank/DDBJ whole genome shotgun (WGS) entry which is preliminary data.</text>
</comment>
<evidence type="ECO:0008006" key="3">
    <source>
        <dbReference type="Google" id="ProtNLM"/>
    </source>
</evidence>
<organism evidence="1 2">
    <name type="scientific">Alishewanella maricola</name>
    <dbReference type="NCBI Taxonomy" id="2795740"/>
    <lineage>
        <taxon>Bacteria</taxon>
        <taxon>Pseudomonadati</taxon>
        <taxon>Pseudomonadota</taxon>
        <taxon>Gammaproteobacteria</taxon>
        <taxon>Alteromonadales</taxon>
        <taxon>Alteromonadaceae</taxon>
        <taxon>Alishewanella</taxon>
    </lineage>
</organism>
<proteinExistence type="predicted"/>
<gene>
    <name evidence="1" type="ORF">JAO78_014750</name>
</gene>
<dbReference type="RefSeq" id="WP_226752131.1">
    <property type="nucleotide sequence ID" value="NZ_JAEINI020000013.1"/>
</dbReference>
<name>A0ABS8C6W0_9ALTE</name>
<sequence>MSLRNKIQSGIDYLIMKNGPHRYEINEHRITCNQCKNEFFHEGQAQLNTAGMSFVGLDWANKTATTLACLDCGHIMWFVKTLQKVPNR</sequence>
<dbReference type="EMBL" id="JAEINI020000013">
    <property type="protein sequence ID" value="MCB5228068.1"/>
    <property type="molecule type" value="Genomic_DNA"/>
</dbReference>
<dbReference type="Proteomes" id="UP000633814">
    <property type="component" value="Unassembled WGS sequence"/>
</dbReference>